<feature type="non-terminal residue" evidence="1">
    <location>
        <position position="1"/>
    </location>
</feature>
<comment type="caution">
    <text evidence="1">The sequence shown here is derived from an EMBL/GenBank/DDBJ whole genome shotgun (WGS) entry which is preliminary data.</text>
</comment>
<dbReference type="EMBL" id="CAJVPT010033547">
    <property type="protein sequence ID" value="CAG8705199.1"/>
    <property type="molecule type" value="Genomic_DNA"/>
</dbReference>
<name>A0ACA9PEQ5_9GLOM</name>
<accession>A0ACA9PEQ5</accession>
<sequence>SNSGSSDTSGSELDDDIQSENTPPRIPDPLRVSRSIIFTGGPNRMVSTNTFNLTDLNKVSSEFTNSERINLLNSLTRAMSVTCPYRPDQELHHSWQ</sequence>
<evidence type="ECO:0000313" key="2">
    <source>
        <dbReference type="Proteomes" id="UP000789525"/>
    </source>
</evidence>
<reference evidence="1" key="1">
    <citation type="submission" date="2021-06" db="EMBL/GenBank/DDBJ databases">
        <authorList>
            <person name="Kallberg Y."/>
            <person name="Tangrot J."/>
            <person name="Rosling A."/>
        </authorList>
    </citation>
    <scope>NUCLEOTIDE SEQUENCE</scope>
    <source>
        <strain evidence="1">CL356</strain>
    </source>
</reference>
<proteinExistence type="predicted"/>
<dbReference type="Proteomes" id="UP000789525">
    <property type="component" value="Unassembled WGS sequence"/>
</dbReference>
<protein>
    <submittedName>
        <fullName evidence="1">17321_t:CDS:1</fullName>
    </submittedName>
</protein>
<feature type="non-terminal residue" evidence="1">
    <location>
        <position position="96"/>
    </location>
</feature>
<evidence type="ECO:0000313" key="1">
    <source>
        <dbReference type="EMBL" id="CAG8705199.1"/>
    </source>
</evidence>
<gene>
    <name evidence="1" type="ORF">ACOLOM_LOCUS10423</name>
</gene>
<organism evidence="1 2">
    <name type="scientific">Acaulospora colombiana</name>
    <dbReference type="NCBI Taxonomy" id="27376"/>
    <lineage>
        <taxon>Eukaryota</taxon>
        <taxon>Fungi</taxon>
        <taxon>Fungi incertae sedis</taxon>
        <taxon>Mucoromycota</taxon>
        <taxon>Glomeromycotina</taxon>
        <taxon>Glomeromycetes</taxon>
        <taxon>Diversisporales</taxon>
        <taxon>Acaulosporaceae</taxon>
        <taxon>Acaulospora</taxon>
    </lineage>
</organism>
<keyword evidence="2" id="KW-1185">Reference proteome</keyword>